<gene>
    <name evidence="1" type="ORF">PITG_13218</name>
</gene>
<reference evidence="2" key="1">
    <citation type="journal article" date="2009" name="Nature">
        <title>Genome sequence and analysis of the Irish potato famine pathogen Phytophthora infestans.</title>
        <authorList>
            <consortium name="The Broad Institute Genome Sequencing Platform"/>
            <person name="Haas B.J."/>
            <person name="Kamoun S."/>
            <person name="Zody M.C."/>
            <person name="Jiang R.H."/>
            <person name="Handsaker R.E."/>
            <person name="Cano L.M."/>
            <person name="Grabherr M."/>
            <person name="Kodira C.D."/>
            <person name="Raffaele S."/>
            <person name="Torto-Alalibo T."/>
            <person name="Bozkurt T.O."/>
            <person name="Ah-Fong A.M."/>
            <person name="Alvarado L."/>
            <person name="Anderson V.L."/>
            <person name="Armstrong M.R."/>
            <person name="Avrova A."/>
            <person name="Baxter L."/>
            <person name="Beynon J."/>
            <person name="Boevink P.C."/>
            <person name="Bollmann S.R."/>
            <person name="Bos J.I."/>
            <person name="Bulone V."/>
            <person name="Cai G."/>
            <person name="Cakir C."/>
            <person name="Carrington J.C."/>
            <person name="Chawner M."/>
            <person name="Conti L."/>
            <person name="Costanzo S."/>
            <person name="Ewan R."/>
            <person name="Fahlgren N."/>
            <person name="Fischbach M.A."/>
            <person name="Fugelstad J."/>
            <person name="Gilroy E.M."/>
            <person name="Gnerre S."/>
            <person name="Green P.J."/>
            <person name="Grenville-Briggs L.J."/>
            <person name="Griffith J."/>
            <person name="Grunwald N.J."/>
            <person name="Horn K."/>
            <person name="Horner N.R."/>
            <person name="Hu C.H."/>
            <person name="Huitema E."/>
            <person name="Jeong D.H."/>
            <person name="Jones A.M."/>
            <person name="Jones J.D."/>
            <person name="Jones R.W."/>
            <person name="Karlsson E.K."/>
            <person name="Kunjeti S.G."/>
            <person name="Lamour K."/>
            <person name="Liu Z."/>
            <person name="Ma L."/>
            <person name="Maclean D."/>
            <person name="Chibucos M.C."/>
            <person name="McDonald H."/>
            <person name="McWalters J."/>
            <person name="Meijer H.J."/>
            <person name="Morgan W."/>
            <person name="Morris P.F."/>
            <person name="Munro C.A."/>
            <person name="O'Neill K."/>
            <person name="Ospina-Giraldo M."/>
            <person name="Pinzon A."/>
            <person name="Pritchard L."/>
            <person name="Ramsahoye B."/>
            <person name="Ren Q."/>
            <person name="Restrepo S."/>
            <person name="Roy S."/>
            <person name="Sadanandom A."/>
            <person name="Savidor A."/>
            <person name="Schornack S."/>
            <person name="Schwartz D.C."/>
            <person name="Schumann U.D."/>
            <person name="Schwessinger B."/>
            <person name="Seyer L."/>
            <person name="Sharpe T."/>
            <person name="Silvar C."/>
            <person name="Song J."/>
            <person name="Studholme D.J."/>
            <person name="Sykes S."/>
            <person name="Thines M."/>
            <person name="van de Vondervoort P.J."/>
            <person name="Phuntumart V."/>
            <person name="Wawra S."/>
            <person name="Weide R."/>
            <person name="Win J."/>
            <person name="Young C."/>
            <person name="Zhou S."/>
            <person name="Fry W."/>
            <person name="Meyers B.C."/>
            <person name="van West P."/>
            <person name="Ristaino J."/>
            <person name="Govers F."/>
            <person name="Birch P.R."/>
            <person name="Whisson S.C."/>
            <person name="Judelson H.S."/>
            <person name="Nusbaum C."/>
        </authorList>
    </citation>
    <scope>NUCLEOTIDE SEQUENCE [LARGE SCALE GENOMIC DNA]</scope>
    <source>
        <strain evidence="2">T30-4</strain>
    </source>
</reference>
<dbReference type="HOGENOM" id="CLU_117905_0_0_1"/>
<dbReference type="InParanoid" id="D0NLG4"/>
<keyword evidence="2" id="KW-1185">Reference proteome</keyword>
<dbReference type="GeneID" id="9462407"/>
<protein>
    <submittedName>
        <fullName evidence="1">Uncharacterized protein</fullName>
    </submittedName>
</protein>
<dbReference type="KEGG" id="pif:PITG_13218"/>
<evidence type="ECO:0000313" key="2">
    <source>
        <dbReference type="Proteomes" id="UP000006643"/>
    </source>
</evidence>
<organism evidence="1 2">
    <name type="scientific">Phytophthora infestans (strain T30-4)</name>
    <name type="common">Potato late blight agent</name>
    <dbReference type="NCBI Taxonomy" id="403677"/>
    <lineage>
        <taxon>Eukaryota</taxon>
        <taxon>Sar</taxon>
        <taxon>Stramenopiles</taxon>
        <taxon>Oomycota</taxon>
        <taxon>Peronosporomycetes</taxon>
        <taxon>Peronosporales</taxon>
        <taxon>Peronosporaceae</taxon>
        <taxon>Phytophthora</taxon>
    </lineage>
</organism>
<sequence>MIVLSPWFSGKNNLCLFFLKNPPHELYDYLRDKLSEFITFADPASPPSVNQLRRAPLSSNIPELLSTIFLSHSYFASDKMIRLNSEYVTILKANSKSDLAMVVKDFNIPRVDERSIVHYYNRATERKGQHLLCDSARGELRHNFDRPNRTDELLLISR</sequence>
<evidence type="ECO:0000313" key="1">
    <source>
        <dbReference type="EMBL" id="EEY60511.1"/>
    </source>
</evidence>
<dbReference type="Proteomes" id="UP000006643">
    <property type="component" value="Unassembled WGS sequence"/>
</dbReference>
<accession>D0NLG4</accession>
<name>D0NLG4_PHYIT</name>
<dbReference type="OrthoDB" id="103805at2759"/>
<dbReference type="VEuPathDB" id="FungiDB:PITG_13218"/>
<dbReference type="AlphaFoldDB" id="D0NLG4"/>
<proteinExistence type="predicted"/>
<dbReference type="EMBL" id="DS028145">
    <property type="protein sequence ID" value="EEY60511.1"/>
    <property type="molecule type" value="Genomic_DNA"/>
</dbReference>
<dbReference type="RefSeq" id="XP_002899884.1">
    <property type="nucleotide sequence ID" value="XM_002899838.1"/>
</dbReference>